<keyword evidence="4" id="KW-0539">Nucleus</keyword>
<accession>A0A8C5TPY9</accession>
<protein>
    <recommendedName>
        <fullName evidence="7">HORMA domain-containing protein</fullName>
    </recommendedName>
</protein>
<dbReference type="GO" id="GO:0005634">
    <property type="term" value="C:nucleus"/>
    <property type="evidence" value="ECO:0007669"/>
    <property type="project" value="UniProtKB-SubCell"/>
</dbReference>
<organism evidence="8 9">
    <name type="scientific">Malurus cyaneus samueli</name>
    <dbReference type="NCBI Taxonomy" id="2593467"/>
    <lineage>
        <taxon>Eukaryota</taxon>
        <taxon>Metazoa</taxon>
        <taxon>Chordata</taxon>
        <taxon>Craniata</taxon>
        <taxon>Vertebrata</taxon>
        <taxon>Euteleostomi</taxon>
        <taxon>Archelosauria</taxon>
        <taxon>Archosauria</taxon>
        <taxon>Dinosauria</taxon>
        <taxon>Saurischia</taxon>
        <taxon>Theropoda</taxon>
        <taxon>Coelurosauria</taxon>
        <taxon>Aves</taxon>
        <taxon>Neognathae</taxon>
        <taxon>Neoaves</taxon>
        <taxon>Telluraves</taxon>
        <taxon>Australaves</taxon>
        <taxon>Passeriformes</taxon>
        <taxon>Meliphagoidea</taxon>
        <taxon>Maluridae</taxon>
        <taxon>Malurus</taxon>
    </lineage>
</organism>
<evidence type="ECO:0000313" key="9">
    <source>
        <dbReference type="Proteomes" id="UP000694560"/>
    </source>
</evidence>
<comment type="subcellular location">
    <subcellularLocation>
        <location evidence="2">Chromosome</location>
    </subcellularLocation>
    <subcellularLocation>
        <location evidence="1">Nucleus</location>
    </subcellularLocation>
</comment>
<dbReference type="PANTHER" id="PTHR48225:SF7">
    <property type="entry name" value="MEIOSIS-SPECIFIC PROTEIN HOP1"/>
    <property type="match status" value="1"/>
</dbReference>
<dbReference type="Ensembl" id="ENSMCST00000009786.1">
    <property type="protein sequence ID" value="ENSMCSP00000009551.1"/>
    <property type="gene ID" value="ENSMCSG00000006752.1"/>
</dbReference>
<evidence type="ECO:0000313" key="8">
    <source>
        <dbReference type="Ensembl" id="ENSMCSP00000009551.1"/>
    </source>
</evidence>
<dbReference type="PROSITE" id="PS50815">
    <property type="entry name" value="HORMA"/>
    <property type="match status" value="1"/>
</dbReference>
<dbReference type="Gene3D" id="3.30.900.10">
    <property type="entry name" value="HORMA domain"/>
    <property type="match status" value="2"/>
</dbReference>
<dbReference type="GO" id="GO:0051321">
    <property type="term" value="P:meiotic cell cycle"/>
    <property type="evidence" value="ECO:0007669"/>
    <property type="project" value="UniProtKB-KW"/>
</dbReference>
<evidence type="ECO:0000256" key="6">
    <source>
        <dbReference type="SAM" id="MobiDB-lite"/>
    </source>
</evidence>
<evidence type="ECO:0000256" key="5">
    <source>
        <dbReference type="ARBA" id="ARBA00023254"/>
    </source>
</evidence>
<dbReference type="InterPro" id="IPR036570">
    <property type="entry name" value="HORMA_dom_sf"/>
</dbReference>
<keyword evidence="9" id="KW-1185">Reference proteome</keyword>
<reference evidence="8" key="1">
    <citation type="submission" date="2025-08" db="UniProtKB">
        <authorList>
            <consortium name="Ensembl"/>
        </authorList>
    </citation>
    <scope>IDENTIFICATION</scope>
</reference>
<evidence type="ECO:0000256" key="4">
    <source>
        <dbReference type="ARBA" id="ARBA00023242"/>
    </source>
</evidence>
<feature type="domain" description="HORMA" evidence="7">
    <location>
        <begin position="22"/>
        <end position="215"/>
    </location>
</feature>
<evidence type="ECO:0000259" key="7">
    <source>
        <dbReference type="PROSITE" id="PS50815"/>
    </source>
</evidence>
<evidence type="ECO:0000256" key="1">
    <source>
        <dbReference type="ARBA" id="ARBA00004123"/>
    </source>
</evidence>
<proteinExistence type="predicted"/>
<keyword evidence="3" id="KW-0158">Chromosome</keyword>
<dbReference type="AlphaFoldDB" id="A0A8C5TPY9"/>
<name>A0A8C5TPY9_9PASS</name>
<dbReference type="InterPro" id="IPR003511">
    <property type="entry name" value="HORMA_dom"/>
</dbReference>
<feature type="region of interest" description="Disordered" evidence="6">
    <location>
        <begin position="299"/>
        <end position="325"/>
    </location>
</feature>
<dbReference type="SUPFAM" id="SSF56019">
    <property type="entry name" value="The spindle assembly checkpoint protein mad2"/>
    <property type="match status" value="1"/>
</dbReference>
<dbReference type="Proteomes" id="UP000694560">
    <property type="component" value="Unplaced"/>
</dbReference>
<sequence length="325" mass="36918">MATAQARGIPAVVFPKTIATGQQSLLVVKRLLALAVSCITYLRGIFPESAYGTRFLDDVSVKILREDKNSPGSTQLVKWMLGCYDALQKKYVRGKGNRNGEMEKIWGKKNFCFFLGIFLIFSKEKPDSSISCADTKRASILLIRKIFILMQNLSPLPKDVCLTMKLLYYDEVTPADYQPPGFREARCEGLLFQEEPTHLNVGEVPTPFHLLRLRISTERGRLQDLELPAPAQVSRDHFWVFLGFFKVIFMIYSPKKINLFPPQKNRRLLEIFAPKDPGNIKLQELQAVAKGYRGCTEGTESIKRKSKNHQASFPPFLETNKTPLV</sequence>
<dbReference type="PANTHER" id="PTHR48225">
    <property type="entry name" value="HORMA DOMAIN-CONTAINING PROTEIN 1"/>
    <property type="match status" value="1"/>
</dbReference>
<dbReference type="Pfam" id="PF02301">
    <property type="entry name" value="HORMA"/>
    <property type="match status" value="2"/>
</dbReference>
<dbReference type="InterPro" id="IPR051294">
    <property type="entry name" value="HORMA_MeioticProgression"/>
</dbReference>
<dbReference type="OrthoDB" id="1928087at2759"/>
<evidence type="ECO:0000256" key="2">
    <source>
        <dbReference type="ARBA" id="ARBA00004286"/>
    </source>
</evidence>
<keyword evidence="5" id="KW-0469">Meiosis</keyword>
<dbReference type="GO" id="GO:0005694">
    <property type="term" value="C:chromosome"/>
    <property type="evidence" value="ECO:0007669"/>
    <property type="project" value="UniProtKB-SubCell"/>
</dbReference>
<evidence type="ECO:0000256" key="3">
    <source>
        <dbReference type="ARBA" id="ARBA00022454"/>
    </source>
</evidence>
<reference evidence="8" key="2">
    <citation type="submission" date="2025-09" db="UniProtKB">
        <authorList>
            <consortium name="Ensembl"/>
        </authorList>
    </citation>
    <scope>IDENTIFICATION</scope>
</reference>